<feature type="domain" description="Glycosyl transferase family 51" evidence="12">
    <location>
        <begin position="106"/>
        <end position="279"/>
    </location>
</feature>
<feature type="region of interest" description="Disordered" evidence="9">
    <location>
        <begin position="644"/>
        <end position="740"/>
    </location>
</feature>
<dbReference type="InterPro" id="IPR001460">
    <property type="entry name" value="PCN-bd_Tpept"/>
</dbReference>
<feature type="domain" description="Penicillin-binding protein transpeptidase" evidence="11">
    <location>
        <begin position="371"/>
        <end position="610"/>
    </location>
</feature>
<evidence type="ECO:0000256" key="6">
    <source>
        <dbReference type="ARBA" id="ARBA00023268"/>
    </source>
</evidence>
<accession>A0ABW3VHV3</accession>
<keyword evidence="14" id="KW-1185">Reference proteome</keyword>
<dbReference type="InterPro" id="IPR001264">
    <property type="entry name" value="Glyco_trans_51"/>
</dbReference>
<feature type="compositionally biased region" description="Low complexity" evidence="9">
    <location>
        <begin position="669"/>
        <end position="688"/>
    </location>
</feature>
<dbReference type="Pfam" id="PF00912">
    <property type="entry name" value="Transgly"/>
    <property type="match status" value="1"/>
</dbReference>
<dbReference type="Gene3D" id="3.40.710.10">
    <property type="entry name" value="DD-peptidase/beta-lactamase superfamily"/>
    <property type="match status" value="1"/>
</dbReference>
<sequence>GPRRTDDAAESDGGRTGRRRAARRRTPAEMLRGLRRSSSQHLRPLSPEERRIRRRRRIRWSIIGGVATVVLAPVLLFVIGYLIFSVPTPDEAVNNQVAVVSYADGSQLARLVPEQGNRVKVPIDRVPLQVRQAVLAAEDRTFYSNPGFDVTGILRAAWNQLRGGAGGGSTISQQYVKTTLVGDQATLFRKWKEMIVSVKINQERSKDEILDDYLNAIYFGRGAYGIQAASQAYFGKDVDRLGVAEGALLAGVIQSPSRWDPAIDPTNSLRRWQFVMDGMASQGWITPQERAQATFPQTVPRKIVSGSVPTDSSGHIVNAVRDELGSLGISDQEFSQEGLQITTTIDPTRQKQAVDAAHAGLAGQPADLRSAVVAIDPATGGIMAYYGGDNGVGLDYAQVRKQPGSTFKPFVVLAALMQDPPVGLGEVFSGEPVPGLRNADGADCRRCDVKQAMTISNNVVFTQLAQKVGPQNVADAARAAGITSPLNDPDSRLALGNKEVTPVELASAYATIADGGVYHVPHLISKVVTSDGRVLYQSRSSDGERRFPEQVARNVTEAMLDVASNDGLTLPGVRQVASKTGTVQSHIDGQNNDAWMSGFTPDVATTVWIGTDMNSPIRTANGTPISGGTVPGEVWRNFMVDTAKAQPPPTFAPYRPIGEPPSDKPPGVDPDAPAGTTALPTATPTPTASAPPPTTDAPPAAADPRAASAEPPAGSAAAPSTTAEPSPTTPSTCTLAHPCG</sequence>
<feature type="compositionally biased region" description="Basic residues" evidence="9">
    <location>
        <begin position="16"/>
        <end position="25"/>
    </location>
</feature>
<evidence type="ECO:0000259" key="12">
    <source>
        <dbReference type="Pfam" id="PF00912"/>
    </source>
</evidence>
<protein>
    <submittedName>
        <fullName evidence="13">Transglycosylase domain-containing protein</fullName>
        <ecNumber evidence="13">2.4.-.-</ecNumber>
    </submittedName>
</protein>
<dbReference type="InterPro" id="IPR050396">
    <property type="entry name" value="Glycosyltr_51/Transpeptidase"/>
</dbReference>
<dbReference type="PANTHER" id="PTHR32282">
    <property type="entry name" value="BINDING PROTEIN TRANSPEPTIDASE, PUTATIVE-RELATED"/>
    <property type="match status" value="1"/>
</dbReference>
<comment type="catalytic activity">
    <reaction evidence="7">
        <text>Preferential cleavage: (Ac)2-L-Lys-D-Ala-|-D-Ala. Also transpeptidation of peptidyl-alanyl moieties that are N-acyl substituents of D-alanine.</text>
        <dbReference type="EC" id="3.4.16.4"/>
    </reaction>
</comment>
<dbReference type="Gene3D" id="1.10.3810.10">
    <property type="entry name" value="Biosynthetic peptidoglycan transglycosylase-like"/>
    <property type="match status" value="1"/>
</dbReference>
<proteinExistence type="predicted"/>
<dbReference type="InterPro" id="IPR012338">
    <property type="entry name" value="Beta-lactam/transpept-like"/>
</dbReference>
<evidence type="ECO:0000256" key="1">
    <source>
        <dbReference type="ARBA" id="ARBA00022645"/>
    </source>
</evidence>
<keyword evidence="10" id="KW-1133">Transmembrane helix</keyword>
<dbReference type="Proteomes" id="UP001597182">
    <property type="component" value="Unassembled WGS sequence"/>
</dbReference>
<feature type="transmembrane region" description="Helical" evidence="10">
    <location>
        <begin position="60"/>
        <end position="84"/>
    </location>
</feature>
<dbReference type="SUPFAM" id="SSF53955">
    <property type="entry name" value="Lysozyme-like"/>
    <property type="match status" value="1"/>
</dbReference>
<dbReference type="GO" id="GO:0016757">
    <property type="term" value="F:glycosyltransferase activity"/>
    <property type="evidence" value="ECO:0007669"/>
    <property type="project" value="UniProtKB-KW"/>
</dbReference>
<organism evidence="13 14">
    <name type="scientific">Pseudonocardia benzenivorans</name>
    <dbReference type="NCBI Taxonomy" id="228005"/>
    <lineage>
        <taxon>Bacteria</taxon>
        <taxon>Bacillati</taxon>
        <taxon>Actinomycetota</taxon>
        <taxon>Actinomycetes</taxon>
        <taxon>Pseudonocardiales</taxon>
        <taxon>Pseudonocardiaceae</taxon>
        <taxon>Pseudonocardia</taxon>
    </lineage>
</organism>
<keyword evidence="2" id="KW-0645">Protease</keyword>
<dbReference type="PANTHER" id="PTHR32282:SF34">
    <property type="entry name" value="PENICILLIN-BINDING PROTEIN 1A"/>
    <property type="match status" value="1"/>
</dbReference>
<evidence type="ECO:0000256" key="9">
    <source>
        <dbReference type="SAM" id="MobiDB-lite"/>
    </source>
</evidence>
<keyword evidence="10" id="KW-0472">Membrane</keyword>
<evidence type="ECO:0000256" key="5">
    <source>
        <dbReference type="ARBA" id="ARBA00022801"/>
    </source>
</evidence>
<keyword evidence="5" id="KW-0378">Hydrolase</keyword>
<dbReference type="EC" id="2.4.-.-" evidence="13"/>
<evidence type="ECO:0000256" key="10">
    <source>
        <dbReference type="SAM" id="Phobius"/>
    </source>
</evidence>
<evidence type="ECO:0000256" key="7">
    <source>
        <dbReference type="ARBA" id="ARBA00034000"/>
    </source>
</evidence>
<reference evidence="14" key="1">
    <citation type="journal article" date="2019" name="Int. J. Syst. Evol. Microbiol.">
        <title>The Global Catalogue of Microorganisms (GCM) 10K type strain sequencing project: providing services to taxonomists for standard genome sequencing and annotation.</title>
        <authorList>
            <consortium name="The Broad Institute Genomics Platform"/>
            <consortium name="The Broad Institute Genome Sequencing Center for Infectious Disease"/>
            <person name="Wu L."/>
            <person name="Ma J."/>
        </authorList>
    </citation>
    <scope>NUCLEOTIDE SEQUENCE [LARGE SCALE GENOMIC DNA]</scope>
    <source>
        <strain evidence="14">CCUG 49018</strain>
    </source>
</reference>
<evidence type="ECO:0000313" key="13">
    <source>
        <dbReference type="EMBL" id="MFD1234310.1"/>
    </source>
</evidence>
<dbReference type="InterPro" id="IPR023346">
    <property type="entry name" value="Lysozyme-like_dom_sf"/>
</dbReference>
<name>A0ABW3VHV3_9PSEU</name>
<dbReference type="Pfam" id="PF00905">
    <property type="entry name" value="Transpeptidase"/>
    <property type="match status" value="1"/>
</dbReference>
<dbReference type="EMBL" id="JBHTMB010000124">
    <property type="protein sequence ID" value="MFD1234310.1"/>
    <property type="molecule type" value="Genomic_DNA"/>
</dbReference>
<evidence type="ECO:0000313" key="14">
    <source>
        <dbReference type="Proteomes" id="UP001597182"/>
    </source>
</evidence>
<evidence type="ECO:0000256" key="4">
    <source>
        <dbReference type="ARBA" id="ARBA00022679"/>
    </source>
</evidence>
<keyword evidence="3 13" id="KW-0328">Glycosyltransferase</keyword>
<dbReference type="SUPFAM" id="SSF56601">
    <property type="entry name" value="beta-lactamase/transpeptidase-like"/>
    <property type="match status" value="1"/>
</dbReference>
<evidence type="ECO:0000256" key="2">
    <source>
        <dbReference type="ARBA" id="ARBA00022670"/>
    </source>
</evidence>
<evidence type="ECO:0000256" key="3">
    <source>
        <dbReference type="ARBA" id="ARBA00022676"/>
    </source>
</evidence>
<gene>
    <name evidence="13" type="ORF">ACFQ34_13550</name>
</gene>
<keyword evidence="6" id="KW-0511">Multifunctional enzyme</keyword>
<keyword evidence="4 13" id="KW-0808">Transferase</keyword>
<feature type="non-terminal residue" evidence="13">
    <location>
        <position position="1"/>
    </location>
</feature>
<evidence type="ECO:0000259" key="11">
    <source>
        <dbReference type="Pfam" id="PF00905"/>
    </source>
</evidence>
<evidence type="ECO:0000256" key="8">
    <source>
        <dbReference type="ARBA" id="ARBA00049902"/>
    </source>
</evidence>
<keyword evidence="1" id="KW-0121">Carboxypeptidase</keyword>
<comment type="catalytic activity">
    <reaction evidence="8">
        <text>[GlcNAc-(1-&gt;4)-Mur2Ac(oyl-L-Ala-gamma-D-Glu-L-Lys-D-Ala-D-Ala)](n)-di-trans,octa-cis-undecaprenyl diphosphate + beta-D-GlcNAc-(1-&gt;4)-Mur2Ac(oyl-L-Ala-gamma-D-Glu-L-Lys-D-Ala-D-Ala)-di-trans,octa-cis-undecaprenyl diphosphate = [GlcNAc-(1-&gt;4)-Mur2Ac(oyl-L-Ala-gamma-D-Glu-L-Lys-D-Ala-D-Ala)](n+1)-di-trans,octa-cis-undecaprenyl diphosphate + di-trans,octa-cis-undecaprenyl diphosphate + H(+)</text>
        <dbReference type="Rhea" id="RHEA:23708"/>
        <dbReference type="Rhea" id="RHEA-COMP:9602"/>
        <dbReference type="Rhea" id="RHEA-COMP:9603"/>
        <dbReference type="ChEBI" id="CHEBI:15378"/>
        <dbReference type="ChEBI" id="CHEBI:58405"/>
        <dbReference type="ChEBI" id="CHEBI:60033"/>
        <dbReference type="ChEBI" id="CHEBI:78435"/>
        <dbReference type="EC" id="2.4.99.28"/>
    </reaction>
</comment>
<dbReference type="InterPro" id="IPR036950">
    <property type="entry name" value="PBP_transglycosylase"/>
</dbReference>
<comment type="caution">
    <text evidence="13">The sequence shown here is derived from an EMBL/GenBank/DDBJ whole genome shotgun (WGS) entry which is preliminary data.</text>
</comment>
<feature type="compositionally biased region" description="Basic and acidic residues" evidence="9">
    <location>
        <begin position="1"/>
        <end position="15"/>
    </location>
</feature>
<keyword evidence="10" id="KW-0812">Transmembrane</keyword>
<dbReference type="RefSeq" id="WP_379652981.1">
    <property type="nucleotide sequence ID" value="NZ_JBHTMB010000124.1"/>
</dbReference>
<feature type="region of interest" description="Disordered" evidence="9">
    <location>
        <begin position="1"/>
        <end position="48"/>
    </location>
</feature>
<feature type="compositionally biased region" description="Low complexity" evidence="9">
    <location>
        <begin position="697"/>
        <end position="732"/>
    </location>
</feature>